<gene>
    <name evidence="4" type="ORF">KFE25_013361</name>
</gene>
<dbReference type="Pfam" id="PF00583">
    <property type="entry name" value="Acetyltransf_1"/>
    <property type="match status" value="1"/>
</dbReference>
<keyword evidence="5" id="KW-1185">Reference proteome</keyword>
<dbReference type="PANTHER" id="PTHR42919">
    <property type="entry name" value="N-ALPHA-ACETYLTRANSFERASE"/>
    <property type="match status" value="1"/>
</dbReference>
<dbReference type="FunFam" id="3.40.630.30:FF:000006">
    <property type="entry name" value="Putative n-alpha-acetyltransferase 50"/>
    <property type="match status" value="1"/>
</dbReference>
<evidence type="ECO:0000256" key="1">
    <source>
        <dbReference type="ARBA" id="ARBA00022679"/>
    </source>
</evidence>
<dbReference type="GO" id="GO:0016747">
    <property type="term" value="F:acyltransferase activity, transferring groups other than amino-acyl groups"/>
    <property type="evidence" value="ECO:0007669"/>
    <property type="project" value="InterPro"/>
</dbReference>
<reference evidence="4" key="1">
    <citation type="submission" date="2021-05" db="EMBL/GenBank/DDBJ databases">
        <title>The genome of the haptophyte Pavlova lutheri (Diacronema luteri, Pavlovales) - a model for lipid biosynthesis in eukaryotic algae.</title>
        <authorList>
            <person name="Hulatt C.J."/>
            <person name="Posewitz M.C."/>
        </authorList>
    </citation>
    <scope>NUCLEOTIDE SEQUENCE</scope>
    <source>
        <strain evidence="4">NIVA-4/92</strain>
    </source>
</reference>
<dbReference type="PROSITE" id="PS51186">
    <property type="entry name" value="GNAT"/>
    <property type="match status" value="1"/>
</dbReference>
<keyword evidence="2" id="KW-0012">Acyltransferase</keyword>
<protein>
    <recommendedName>
        <fullName evidence="3">N-acetyltransferase domain-containing protein</fullName>
    </recommendedName>
</protein>
<dbReference type="SUPFAM" id="SSF55729">
    <property type="entry name" value="Acyl-CoA N-acyltransferases (Nat)"/>
    <property type="match status" value="1"/>
</dbReference>
<dbReference type="EMBL" id="JAGTXO010000004">
    <property type="protein sequence ID" value="KAG8468278.1"/>
    <property type="molecule type" value="Genomic_DNA"/>
</dbReference>
<evidence type="ECO:0000313" key="4">
    <source>
        <dbReference type="EMBL" id="KAG8468278.1"/>
    </source>
</evidence>
<dbReference type="Gene3D" id="3.40.630.30">
    <property type="match status" value="1"/>
</dbReference>
<organism evidence="4 5">
    <name type="scientific">Diacronema lutheri</name>
    <name type="common">Unicellular marine alga</name>
    <name type="synonym">Monochrysis lutheri</name>
    <dbReference type="NCBI Taxonomy" id="2081491"/>
    <lineage>
        <taxon>Eukaryota</taxon>
        <taxon>Haptista</taxon>
        <taxon>Haptophyta</taxon>
        <taxon>Pavlovophyceae</taxon>
        <taxon>Pavlovales</taxon>
        <taxon>Pavlovaceae</taxon>
        <taxon>Diacronema</taxon>
    </lineage>
</organism>
<proteinExistence type="predicted"/>
<dbReference type="AlphaFoldDB" id="A0A8J6CHZ6"/>
<dbReference type="GO" id="GO:0007064">
    <property type="term" value="P:mitotic sister chromatid cohesion"/>
    <property type="evidence" value="ECO:0007669"/>
    <property type="project" value="TreeGrafter"/>
</dbReference>
<dbReference type="InterPro" id="IPR051556">
    <property type="entry name" value="N-term/lysine_N-AcTrnsfr"/>
</dbReference>
<keyword evidence="1" id="KW-0808">Transferase</keyword>
<dbReference type="OrthoDB" id="47374at2759"/>
<feature type="domain" description="N-acetyltransferase" evidence="3">
    <location>
        <begin position="10"/>
        <end position="159"/>
    </location>
</feature>
<dbReference type="InterPro" id="IPR016181">
    <property type="entry name" value="Acyl_CoA_acyltransferase"/>
</dbReference>
<dbReference type="GO" id="GO:0031415">
    <property type="term" value="C:NatA complex"/>
    <property type="evidence" value="ECO:0007669"/>
    <property type="project" value="TreeGrafter"/>
</dbReference>
<dbReference type="Proteomes" id="UP000751190">
    <property type="component" value="Unassembled WGS sequence"/>
</dbReference>
<accession>A0A8J6CHZ6</accession>
<dbReference type="PANTHER" id="PTHR42919:SF8">
    <property type="entry name" value="N-ALPHA-ACETYLTRANSFERASE 50"/>
    <property type="match status" value="1"/>
</dbReference>
<dbReference type="OMA" id="ICCRLET"/>
<dbReference type="CDD" id="cd04301">
    <property type="entry name" value="NAT_SF"/>
    <property type="match status" value="1"/>
</dbReference>
<dbReference type="InterPro" id="IPR000182">
    <property type="entry name" value="GNAT_dom"/>
</dbReference>
<sequence length="160" mass="18444">MKPKLSESDVTFGDLTEKNMGQLRKLNEYLYPVKYQDKFYKDVLAQGEWAQYVYLRDVLVGAYCCRVEMLDEGFRVYILTFGVLEAYRRLGIGARMLHDVLRKVGEQPGIKEIYLHVQVGNDAALAFYRGNGFVGDDVVPDYYKNIEPTGAILLRKCIRQ</sequence>
<name>A0A8J6CHZ6_DIALT</name>
<evidence type="ECO:0000313" key="5">
    <source>
        <dbReference type="Proteomes" id="UP000751190"/>
    </source>
</evidence>
<evidence type="ECO:0000256" key="2">
    <source>
        <dbReference type="ARBA" id="ARBA00023315"/>
    </source>
</evidence>
<evidence type="ECO:0000259" key="3">
    <source>
        <dbReference type="PROSITE" id="PS51186"/>
    </source>
</evidence>
<comment type="caution">
    <text evidence="4">The sequence shown here is derived from an EMBL/GenBank/DDBJ whole genome shotgun (WGS) entry which is preliminary data.</text>
</comment>